<name>A0ABT0GEC3_9GAMM</name>
<evidence type="ECO:0000313" key="13">
    <source>
        <dbReference type="Proteomes" id="UP001431449"/>
    </source>
</evidence>
<evidence type="ECO:0000256" key="5">
    <source>
        <dbReference type="ARBA" id="ARBA00022519"/>
    </source>
</evidence>
<evidence type="ECO:0000256" key="1">
    <source>
        <dbReference type="ARBA" id="ARBA00004377"/>
    </source>
</evidence>
<dbReference type="SUPFAM" id="SSF103054">
    <property type="entry name" value="General secretion pathway protein M, EpsM"/>
    <property type="match status" value="1"/>
</dbReference>
<sequence>MRAWWQGLAERERRLVRFGAGLALLMLWFGLLFAPAREARDQWRQRAESADAALRWMQAAASQLSARPAAPAALDDRRSLLARVDEGARSAGLGTSLLRVEPLANGRVRIQLQAAPFDQTMDWLQPLRAQGVQVEELSVQRSTGVGLVDARITLAAPGG</sequence>
<evidence type="ECO:0000256" key="8">
    <source>
        <dbReference type="ARBA" id="ARBA00022989"/>
    </source>
</evidence>
<comment type="subcellular location">
    <subcellularLocation>
        <location evidence="1">Cell inner membrane</location>
        <topology evidence="1">Single-pass membrane protein</topology>
    </subcellularLocation>
</comment>
<dbReference type="RefSeq" id="WP_248205177.1">
    <property type="nucleotide sequence ID" value="NZ_JALNMH010000002.1"/>
</dbReference>
<evidence type="ECO:0000313" key="12">
    <source>
        <dbReference type="EMBL" id="MCK7592783.1"/>
    </source>
</evidence>
<feature type="transmembrane region" description="Helical" evidence="11">
    <location>
        <begin position="15"/>
        <end position="36"/>
    </location>
</feature>
<keyword evidence="6 11" id="KW-0812">Transmembrane</keyword>
<dbReference type="Proteomes" id="UP001431449">
    <property type="component" value="Unassembled WGS sequence"/>
</dbReference>
<dbReference type="Gene3D" id="3.30.1360.100">
    <property type="entry name" value="General secretion pathway protein M, EpsM"/>
    <property type="match status" value="1"/>
</dbReference>
<protein>
    <recommendedName>
        <fullName evidence="10">Type II secretion system protein M</fullName>
        <shortName evidence="10">T2SS protein M</shortName>
    </recommendedName>
    <alternativeName>
        <fullName evidence="10">General secretion pathway protein M</fullName>
    </alternativeName>
</protein>
<keyword evidence="8 11" id="KW-1133">Transmembrane helix</keyword>
<keyword evidence="7 10" id="KW-0653">Protein transport</keyword>
<dbReference type="PIRSF" id="PIRSF006291">
    <property type="entry name" value="GspM"/>
    <property type="match status" value="1"/>
</dbReference>
<comment type="caution">
    <text evidence="12">The sequence shown here is derived from an EMBL/GenBank/DDBJ whole genome shotgun (WGS) entry which is preliminary data.</text>
</comment>
<keyword evidence="5 10" id="KW-0997">Cell inner membrane</keyword>
<organism evidence="12 13">
    <name type="scientific">Pseudomarimonas salicorniae</name>
    <dbReference type="NCBI Taxonomy" id="2933270"/>
    <lineage>
        <taxon>Bacteria</taxon>
        <taxon>Pseudomonadati</taxon>
        <taxon>Pseudomonadota</taxon>
        <taxon>Gammaproteobacteria</taxon>
        <taxon>Lysobacterales</taxon>
        <taxon>Lysobacteraceae</taxon>
        <taxon>Pseudomarimonas</taxon>
    </lineage>
</organism>
<evidence type="ECO:0000256" key="2">
    <source>
        <dbReference type="ARBA" id="ARBA00010637"/>
    </source>
</evidence>
<evidence type="ECO:0000256" key="4">
    <source>
        <dbReference type="ARBA" id="ARBA00022475"/>
    </source>
</evidence>
<evidence type="ECO:0000256" key="9">
    <source>
        <dbReference type="ARBA" id="ARBA00023136"/>
    </source>
</evidence>
<keyword evidence="4 10" id="KW-1003">Cell membrane</keyword>
<gene>
    <name evidence="12" type="ORF">M0G41_03765</name>
</gene>
<comment type="function">
    <text evidence="10">Inner membrane component of the type II secretion system required for the energy-dependent secretion of extracellular factors such as proteases and toxins from the periplasm.</text>
</comment>
<evidence type="ECO:0000256" key="6">
    <source>
        <dbReference type="ARBA" id="ARBA00022692"/>
    </source>
</evidence>
<keyword evidence="9 10" id="KW-0472">Membrane</keyword>
<accession>A0ABT0GEC3</accession>
<keyword evidence="3 10" id="KW-0813">Transport</keyword>
<dbReference type="Pfam" id="PF04612">
    <property type="entry name" value="T2SSM"/>
    <property type="match status" value="1"/>
</dbReference>
<dbReference type="InterPro" id="IPR007690">
    <property type="entry name" value="T2SS_GspM"/>
</dbReference>
<dbReference type="InterPro" id="IPR023229">
    <property type="entry name" value="T2SS_M_periplasmic_sf"/>
</dbReference>
<evidence type="ECO:0000256" key="3">
    <source>
        <dbReference type="ARBA" id="ARBA00022448"/>
    </source>
</evidence>
<evidence type="ECO:0000256" key="10">
    <source>
        <dbReference type="PIRNR" id="PIRNR006291"/>
    </source>
</evidence>
<comment type="similarity">
    <text evidence="2 10">Belongs to the GSP M family.</text>
</comment>
<evidence type="ECO:0000256" key="11">
    <source>
        <dbReference type="SAM" id="Phobius"/>
    </source>
</evidence>
<dbReference type="EMBL" id="JALNMH010000002">
    <property type="protein sequence ID" value="MCK7592783.1"/>
    <property type="molecule type" value="Genomic_DNA"/>
</dbReference>
<reference evidence="12" key="1">
    <citation type="submission" date="2022-04" db="EMBL/GenBank/DDBJ databases">
        <title>Lysobacter sp. CAU 1642 isolated from sea sand.</title>
        <authorList>
            <person name="Kim W."/>
        </authorList>
    </citation>
    <scope>NUCLEOTIDE SEQUENCE</scope>
    <source>
        <strain evidence="12">CAU 1642</strain>
    </source>
</reference>
<evidence type="ECO:0000256" key="7">
    <source>
        <dbReference type="ARBA" id="ARBA00022927"/>
    </source>
</evidence>
<proteinExistence type="inferred from homology"/>
<keyword evidence="13" id="KW-1185">Reference proteome</keyword>